<dbReference type="EMBL" id="GHBP01001882">
    <property type="protein sequence ID" value="NDJ92912.1"/>
    <property type="molecule type" value="Transcribed_RNA"/>
</dbReference>
<sequence>MIKIWPILIGCENLMNKFELEHIYIQKRMRCLKIMGKNRNELYLTNDELLFIKTAKMIEKDVERCDKNIPYFKNINNLNKLHHILLVHANEHIEMGYIQGMSDLLAPILLIMQSEVNSYTCFEYLMKKMWPRFPYNEHQNIYNDLLIEIIKVHKNILIRFWIMKCGKN</sequence>
<dbReference type="Gene3D" id="1.10.8.270">
    <property type="entry name" value="putative rabgap domain of human tbc1 domain family member 14 like domains"/>
    <property type="match status" value="1"/>
</dbReference>
<accession>A0A6G3MFU9</accession>
<dbReference type="InterPro" id="IPR000195">
    <property type="entry name" value="Rab-GAP-TBC_dom"/>
</dbReference>
<dbReference type="PANTHER" id="PTHR22957">
    <property type="entry name" value="TBC1 DOMAIN FAMILY MEMBER GTPASE-ACTIVATING PROTEIN"/>
    <property type="match status" value="1"/>
</dbReference>
<keyword evidence="1" id="KW-0343">GTPase activation</keyword>
<reference evidence="3" key="1">
    <citation type="submission" date="2018-11" db="EMBL/GenBank/DDBJ databases">
        <title>Henneguya salminicola genome and transcriptome.</title>
        <authorList>
            <person name="Yahalomi D."/>
            <person name="Atkinson S.D."/>
            <person name="Neuhof M."/>
            <person name="Chang E.S."/>
            <person name="Philippe H."/>
            <person name="Cartwright P."/>
            <person name="Bartholomew J.L."/>
            <person name="Huchon D."/>
        </authorList>
    </citation>
    <scope>NUCLEOTIDE SEQUENCE</scope>
    <source>
        <strain evidence="3">Hz1</strain>
        <tissue evidence="3">Whole</tissue>
    </source>
</reference>
<name>A0A6G3MFU9_HENSL</name>
<dbReference type="InterPro" id="IPR035969">
    <property type="entry name" value="Rab-GAP_TBC_sf"/>
</dbReference>
<dbReference type="GO" id="GO:0005096">
    <property type="term" value="F:GTPase activator activity"/>
    <property type="evidence" value="ECO:0007669"/>
    <property type="project" value="UniProtKB-KW"/>
</dbReference>
<evidence type="ECO:0000259" key="2">
    <source>
        <dbReference type="PROSITE" id="PS50086"/>
    </source>
</evidence>
<dbReference type="SUPFAM" id="SSF47923">
    <property type="entry name" value="Ypt/Rab-GAP domain of gyp1p"/>
    <property type="match status" value="1"/>
</dbReference>
<feature type="domain" description="Rab-GAP TBC" evidence="2">
    <location>
        <begin position="1"/>
        <end position="168"/>
    </location>
</feature>
<protein>
    <submittedName>
        <fullName evidence="3">Small G protein signaling modulator 1 (Trinotate prediction)</fullName>
    </submittedName>
</protein>
<organism evidence="3">
    <name type="scientific">Henneguya salminicola</name>
    <name type="common">Myxosporean</name>
    <dbReference type="NCBI Taxonomy" id="69463"/>
    <lineage>
        <taxon>Eukaryota</taxon>
        <taxon>Metazoa</taxon>
        <taxon>Cnidaria</taxon>
        <taxon>Myxozoa</taxon>
        <taxon>Myxosporea</taxon>
        <taxon>Bivalvulida</taxon>
        <taxon>Platysporina</taxon>
        <taxon>Myxobolidae</taxon>
        <taxon>Henneguya</taxon>
    </lineage>
</organism>
<dbReference type="PANTHER" id="PTHR22957:SF502">
    <property type="entry name" value="SMALL G PROTEIN SIGNALING MODULATOR 2-RELATED"/>
    <property type="match status" value="1"/>
</dbReference>
<dbReference type="AlphaFoldDB" id="A0A6G3MFU9"/>
<evidence type="ECO:0000256" key="1">
    <source>
        <dbReference type="ARBA" id="ARBA00022468"/>
    </source>
</evidence>
<dbReference type="Pfam" id="PF00566">
    <property type="entry name" value="RabGAP-TBC"/>
    <property type="match status" value="1"/>
</dbReference>
<dbReference type="PROSITE" id="PS50086">
    <property type="entry name" value="TBC_RABGAP"/>
    <property type="match status" value="1"/>
</dbReference>
<evidence type="ECO:0000313" key="3">
    <source>
        <dbReference type="EMBL" id="NDJ92912.1"/>
    </source>
</evidence>
<proteinExistence type="predicted"/>